<dbReference type="EMBL" id="JABFAB010000004">
    <property type="protein sequence ID" value="MBA0646305.1"/>
    <property type="molecule type" value="Genomic_DNA"/>
</dbReference>
<reference evidence="2 3" key="1">
    <citation type="journal article" date="2019" name="Genome Biol. Evol.">
        <title>Insights into the evolution of the New World diploid cottons (Gossypium, subgenus Houzingenia) based on genome sequencing.</title>
        <authorList>
            <person name="Grover C.E."/>
            <person name="Arick M.A. 2nd"/>
            <person name="Thrash A."/>
            <person name="Conover J.L."/>
            <person name="Sanders W.S."/>
            <person name="Peterson D.G."/>
            <person name="Frelichowski J.E."/>
            <person name="Scheffler J.A."/>
            <person name="Scheffler B.E."/>
            <person name="Wendel J.F."/>
        </authorList>
    </citation>
    <scope>NUCLEOTIDE SEQUENCE [LARGE SCALE GENOMIC DNA]</scope>
    <source>
        <strain evidence="2">57</strain>
        <tissue evidence="2">Leaf</tissue>
    </source>
</reference>
<feature type="region of interest" description="Disordered" evidence="1">
    <location>
        <begin position="1"/>
        <end position="26"/>
    </location>
</feature>
<dbReference type="AlphaFoldDB" id="A0A7J8U793"/>
<protein>
    <submittedName>
        <fullName evidence="2">Uncharacterized protein</fullName>
    </submittedName>
</protein>
<feature type="compositionally biased region" description="Low complexity" evidence="1">
    <location>
        <begin position="10"/>
        <end position="21"/>
    </location>
</feature>
<gene>
    <name evidence="2" type="ORF">Goklo_014278</name>
</gene>
<dbReference type="Proteomes" id="UP000593573">
    <property type="component" value="Unassembled WGS sequence"/>
</dbReference>
<sequence>PRVGPNVLQSTTTNIGSTINNGGNGFDDDSRMGPLVPNIKDKGFSFLLVNFQTKLDRNKHGAVRVVESREYDALNGKKTVFKFGESSTGCSNPNVQTYEDSNVQRNEPPDCELGGSANPIMDLSVAIEDMVRGIEWGLDANLRTDVLLSTVEVLDDDNDTGNNEICWLVGDFYC</sequence>
<accession>A0A7J8U793</accession>
<comment type="caution">
    <text evidence="2">The sequence shown here is derived from an EMBL/GenBank/DDBJ whole genome shotgun (WGS) entry which is preliminary data.</text>
</comment>
<feature type="non-terminal residue" evidence="2">
    <location>
        <position position="1"/>
    </location>
</feature>
<proteinExistence type="predicted"/>
<dbReference type="OrthoDB" id="10372314at2759"/>
<evidence type="ECO:0000313" key="3">
    <source>
        <dbReference type="Proteomes" id="UP000593573"/>
    </source>
</evidence>
<name>A0A7J8U793_9ROSI</name>
<keyword evidence="3" id="KW-1185">Reference proteome</keyword>
<evidence type="ECO:0000256" key="1">
    <source>
        <dbReference type="SAM" id="MobiDB-lite"/>
    </source>
</evidence>
<evidence type="ECO:0000313" key="2">
    <source>
        <dbReference type="EMBL" id="MBA0646305.1"/>
    </source>
</evidence>
<organism evidence="2 3">
    <name type="scientific">Gossypium klotzschianum</name>
    <dbReference type="NCBI Taxonomy" id="34286"/>
    <lineage>
        <taxon>Eukaryota</taxon>
        <taxon>Viridiplantae</taxon>
        <taxon>Streptophyta</taxon>
        <taxon>Embryophyta</taxon>
        <taxon>Tracheophyta</taxon>
        <taxon>Spermatophyta</taxon>
        <taxon>Magnoliopsida</taxon>
        <taxon>eudicotyledons</taxon>
        <taxon>Gunneridae</taxon>
        <taxon>Pentapetalae</taxon>
        <taxon>rosids</taxon>
        <taxon>malvids</taxon>
        <taxon>Malvales</taxon>
        <taxon>Malvaceae</taxon>
        <taxon>Malvoideae</taxon>
        <taxon>Gossypium</taxon>
    </lineage>
</organism>